<dbReference type="EMBL" id="AFYH01073008">
    <property type="status" value="NOT_ANNOTATED_CDS"/>
    <property type="molecule type" value="Genomic_DNA"/>
</dbReference>
<dbReference type="OMA" id="ENELHAD"/>
<dbReference type="EMBL" id="AFYH01073009">
    <property type="status" value="NOT_ANNOTATED_CDS"/>
    <property type="molecule type" value="Genomic_DNA"/>
</dbReference>
<dbReference type="GO" id="GO:0006606">
    <property type="term" value="P:protein import into nucleus"/>
    <property type="evidence" value="ECO:0007669"/>
    <property type="project" value="TreeGrafter"/>
</dbReference>
<dbReference type="EMBL" id="AFYH01073011">
    <property type="status" value="NOT_ANNOTATED_CDS"/>
    <property type="molecule type" value="Genomic_DNA"/>
</dbReference>
<proteinExistence type="inferred from homology"/>
<dbReference type="InterPro" id="IPR052616">
    <property type="entry name" value="SYO1-like"/>
</dbReference>
<sequence>MGKSKVKKFNRPQFSPTGFARGKVEEESEDVNSPVRDLLDKLQSPCVDVREFACASISKLVQQEQVIPTFLQKDAVRCLGPLLLDQSLAVRETAAGALRNLSTCGGLEVCDDMVKRDIMTPLVALLKECSSAFDADLVPLQKSKGAKRTSVEVTANEAINLLWNLCESSSRAVSSFNKEGLLEPLLQCLKKFTTNMELATSAGKCLETKLHSTPPLDYGDQFAAKTRLSSNPFCIDSILICMAFLIACTAWNLKNIVPSNNQAATINAIAKILSETLEIDSGQVILQLKEAESQSPARETEVVEAANEVEEDIVFDQESGMEEVSRKGQTQKKTDDISDLLPLKNEELKQAAALLAAQQIALEIIVNICCCEDPSDDEWEELSSSDESDCCFENTLAESNGPLLSPLCLSAEVHTALLSCHVPKKVLEKTAFPSNVAVDACMRSPTWKQLVSKLQRVQCRGLTCLHNMLSVLDVESLGGALALQALAEHLSQLVFTETVFPKNDEFREAATSAIRSLMQTMASKNIPQCMTPEQLLAMCEAEVQCSNSSVRVNAVGIMGITGSVLAKGEGTAETLKMVGNFLLHVVTKDPSLVVVGEVLDALFDVFADGKEAEKAAVQIQLLKSLKAFQPVFKAKVRKEGREKYSLDQLCVLDNVKMNLRRFIAYQEAMEKNCRT</sequence>
<evidence type="ECO:0000259" key="3">
    <source>
        <dbReference type="Pfam" id="PF25567"/>
    </source>
</evidence>
<dbReference type="EMBL" id="AFYH01073012">
    <property type="status" value="NOT_ANNOTATED_CDS"/>
    <property type="molecule type" value="Genomic_DNA"/>
</dbReference>
<dbReference type="Bgee" id="ENSLACG00000010814">
    <property type="expression patterns" value="Expressed in chordate pharynx and 4 other cell types or tissues"/>
</dbReference>
<dbReference type="STRING" id="7897.ENSLACP00000012282"/>
<dbReference type="InterPro" id="IPR016024">
    <property type="entry name" value="ARM-type_fold"/>
</dbReference>
<dbReference type="PANTHER" id="PTHR13347:SF1">
    <property type="entry name" value="HEAT REPEAT-CONTAINING PROTEIN 3"/>
    <property type="match status" value="1"/>
</dbReference>
<gene>
    <name evidence="4" type="primary">HEATR3</name>
</gene>
<name>H3ARL1_LATCH</name>
<feature type="region of interest" description="Disordered" evidence="2">
    <location>
        <begin position="1"/>
        <end position="30"/>
    </location>
</feature>
<reference evidence="4" key="2">
    <citation type="submission" date="2025-08" db="UniProtKB">
        <authorList>
            <consortium name="Ensembl"/>
        </authorList>
    </citation>
    <scope>IDENTIFICATION</scope>
</reference>
<dbReference type="Proteomes" id="UP000008672">
    <property type="component" value="Unassembled WGS sequence"/>
</dbReference>
<dbReference type="EMBL" id="AFYH01073015">
    <property type="status" value="NOT_ANNOTATED_CDS"/>
    <property type="molecule type" value="Genomic_DNA"/>
</dbReference>
<dbReference type="InterPro" id="IPR011989">
    <property type="entry name" value="ARM-like"/>
</dbReference>
<dbReference type="EMBL" id="AFYH01073013">
    <property type="status" value="NOT_ANNOTATED_CDS"/>
    <property type="molecule type" value="Genomic_DNA"/>
</dbReference>
<dbReference type="HOGENOM" id="CLU_028600_0_0_1"/>
<protein>
    <submittedName>
        <fullName evidence="4">HEAT repeat containing 3</fullName>
    </submittedName>
</protein>
<dbReference type="Pfam" id="PF25567">
    <property type="entry name" value="TPR_SYO1"/>
    <property type="match status" value="1"/>
</dbReference>
<dbReference type="EMBL" id="AFYH01073010">
    <property type="status" value="NOT_ANNOTATED_CDS"/>
    <property type="molecule type" value="Genomic_DNA"/>
</dbReference>
<dbReference type="InterPro" id="IPR057990">
    <property type="entry name" value="TPR_SYO1"/>
</dbReference>
<dbReference type="InParanoid" id="H3ARL1"/>
<dbReference type="Ensembl" id="ENSLACT00000012374.1">
    <property type="protein sequence ID" value="ENSLACP00000012282.1"/>
    <property type="gene ID" value="ENSLACG00000010814.1"/>
</dbReference>
<reference evidence="4" key="3">
    <citation type="submission" date="2025-09" db="UniProtKB">
        <authorList>
            <consortium name="Ensembl"/>
        </authorList>
    </citation>
    <scope>IDENTIFICATION</scope>
</reference>
<evidence type="ECO:0000313" key="4">
    <source>
        <dbReference type="Ensembl" id="ENSLACP00000012282.1"/>
    </source>
</evidence>
<dbReference type="EMBL" id="AFYH01073007">
    <property type="status" value="NOT_ANNOTATED_CDS"/>
    <property type="molecule type" value="Genomic_DNA"/>
</dbReference>
<accession>H3ARL1</accession>
<dbReference type="eggNOG" id="ENOG502QWR9">
    <property type="taxonomic scope" value="Eukaryota"/>
</dbReference>
<evidence type="ECO:0000256" key="1">
    <source>
        <dbReference type="ARBA" id="ARBA00049983"/>
    </source>
</evidence>
<dbReference type="InterPro" id="IPR000225">
    <property type="entry name" value="Armadillo"/>
</dbReference>
<dbReference type="EMBL" id="AFYH01073006">
    <property type="status" value="NOT_ANNOTATED_CDS"/>
    <property type="molecule type" value="Genomic_DNA"/>
</dbReference>
<dbReference type="GO" id="GO:0051082">
    <property type="term" value="F:unfolded protein binding"/>
    <property type="evidence" value="ECO:0007669"/>
    <property type="project" value="TreeGrafter"/>
</dbReference>
<dbReference type="PANTHER" id="PTHR13347">
    <property type="entry name" value="HEAT REPEAT-CONTAINING PROTEIN 3"/>
    <property type="match status" value="1"/>
</dbReference>
<dbReference type="AlphaFoldDB" id="H3ARL1"/>
<dbReference type="GeneTree" id="ENSGT00390000012529"/>
<reference evidence="5" key="1">
    <citation type="submission" date="2011-08" db="EMBL/GenBank/DDBJ databases">
        <title>The draft genome of Latimeria chalumnae.</title>
        <authorList>
            <person name="Di Palma F."/>
            <person name="Alfoldi J."/>
            <person name="Johnson J."/>
            <person name="Berlin A."/>
            <person name="Gnerre S."/>
            <person name="Jaffe D."/>
            <person name="MacCallum I."/>
            <person name="Young S."/>
            <person name="Walker B.J."/>
            <person name="Lander E."/>
            <person name="Lindblad-Toh K."/>
        </authorList>
    </citation>
    <scope>NUCLEOTIDE SEQUENCE [LARGE SCALE GENOMIC DNA]</scope>
    <source>
        <strain evidence="5">Wild caught</strain>
    </source>
</reference>
<dbReference type="Gene3D" id="1.25.10.10">
    <property type="entry name" value="Leucine-rich Repeat Variant"/>
    <property type="match status" value="2"/>
</dbReference>
<organism evidence="4 5">
    <name type="scientific">Latimeria chalumnae</name>
    <name type="common">Coelacanth</name>
    <dbReference type="NCBI Taxonomy" id="7897"/>
    <lineage>
        <taxon>Eukaryota</taxon>
        <taxon>Metazoa</taxon>
        <taxon>Chordata</taxon>
        <taxon>Craniata</taxon>
        <taxon>Vertebrata</taxon>
        <taxon>Euteleostomi</taxon>
        <taxon>Coelacanthiformes</taxon>
        <taxon>Coelacanthidae</taxon>
        <taxon>Latimeria</taxon>
    </lineage>
</organism>
<feature type="compositionally biased region" description="Basic residues" evidence="2">
    <location>
        <begin position="1"/>
        <end position="10"/>
    </location>
</feature>
<dbReference type="SUPFAM" id="SSF48371">
    <property type="entry name" value="ARM repeat"/>
    <property type="match status" value="1"/>
</dbReference>
<dbReference type="FunCoup" id="H3ARL1">
    <property type="interactions" value="1006"/>
</dbReference>
<keyword evidence="5" id="KW-1185">Reference proteome</keyword>
<dbReference type="EMBL" id="AFYH01073014">
    <property type="status" value="NOT_ANNOTATED_CDS"/>
    <property type="molecule type" value="Genomic_DNA"/>
</dbReference>
<evidence type="ECO:0000313" key="5">
    <source>
        <dbReference type="Proteomes" id="UP000008672"/>
    </source>
</evidence>
<feature type="domain" description="SYO1-like TPR repeats" evidence="3">
    <location>
        <begin position="411"/>
        <end position="668"/>
    </location>
</feature>
<evidence type="ECO:0000256" key="2">
    <source>
        <dbReference type="SAM" id="MobiDB-lite"/>
    </source>
</evidence>
<dbReference type="SMART" id="SM00185">
    <property type="entry name" value="ARM"/>
    <property type="match status" value="2"/>
</dbReference>
<dbReference type="GO" id="GO:0042273">
    <property type="term" value="P:ribosomal large subunit biogenesis"/>
    <property type="evidence" value="ECO:0007669"/>
    <property type="project" value="TreeGrafter"/>
</dbReference>
<dbReference type="CDD" id="cd13394">
    <property type="entry name" value="Syo1_like"/>
    <property type="match status" value="1"/>
</dbReference>
<comment type="similarity">
    <text evidence="1">Belongs to the nuclear import and ribosome assembly adapter family.</text>
</comment>